<dbReference type="Pfam" id="PF01510">
    <property type="entry name" value="Amidase_2"/>
    <property type="match status" value="1"/>
</dbReference>
<comment type="similarity">
    <text evidence="2">Belongs to the N-acetylmuramoyl-L-alanine amidase 2 family.</text>
</comment>
<dbReference type="SUPFAM" id="SSF47090">
    <property type="entry name" value="PGBD-like"/>
    <property type="match status" value="1"/>
</dbReference>
<evidence type="ECO:0000256" key="5">
    <source>
        <dbReference type="ARBA" id="ARBA00023316"/>
    </source>
</evidence>
<keyword evidence="4" id="KW-0378">Hydrolase</keyword>
<dbReference type="PANTHER" id="PTHR30417:SF1">
    <property type="entry name" value="N-ACETYLMURAMOYL-L-ALANINE AMIDASE AMID"/>
    <property type="match status" value="1"/>
</dbReference>
<dbReference type="InterPro" id="IPR002477">
    <property type="entry name" value="Peptidoglycan-bd-like"/>
</dbReference>
<dbReference type="InterPro" id="IPR036365">
    <property type="entry name" value="PGBD-like_sf"/>
</dbReference>
<evidence type="ECO:0000256" key="2">
    <source>
        <dbReference type="ARBA" id="ARBA00007553"/>
    </source>
</evidence>
<dbReference type="Gene3D" id="3.40.80.10">
    <property type="entry name" value="Peptidoglycan recognition protein-like"/>
    <property type="match status" value="1"/>
</dbReference>
<dbReference type="EC" id="3.5.1.28" evidence="3"/>
<evidence type="ECO:0000256" key="6">
    <source>
        <dbReference type="ARBA" id="ARBA00030881"/>
    </source>
</evidence>
<dbReference type="GO" id="GO:0071555">
    <property type="term" value="P:cell wall organization"/>
    <property type="evidence" value="ECO:0007669"/>
    <property type="project" value="UniProtKB-KW"/>
</dbReference>
<dbReference type="GO" id="GO:0009253">
    <property type="term" value="P:peptidoglycan catabolic process"/>
    <property type="evidence" value="ECO:0007669"/>
    <property type="project" value="InterPro"/>
</dbReference>
<dbReference type="Gene3D" id="1.10.101.10">
    <property type="entry name" value="PGBD-like superfamily/PGBD"/>
    <property type="match status" value="1"/>
</dbReference>
<keyword evidence="5" id="KW-0961">Cell wall biogenesis/degradation</keyword>
<evidence type="ECO:0000256" key="3">
    <source>
        <dbReference type="ARBA" id="ARBA00011901"/>
    </source>
</evidence>
<evidence type="ECO:0000313" key="10">
    <source>
        <dbReference type="Proteomes" id="UP000275076"/>
    </source>
</evidence>
<evidence type="ECO:0000259" key="8">
    <source>
        <dbReference type="SMART" id="SM00644"/>
    </source>
</evidence>
<reference evidence="9 10" key="1">
    <citation type="submission" date="2018-10" db="EMBL/GenBank/DDBJ databases">
        <title>Draft genome sequence of Bacillus salarius IM0101, isolated from a hypersaline soil in Inner Mongolia, China.</title>
        <authorList>
            <person name="Yamprayoonswat W."/>
            <person name="Boonvisut S."/>
            <person name="Jumpathong W."/>
            <person name="Sittihan S."/>
            <person name="Ruangsuj P."/>
            <person name="Wanthongcharoen S."/>
            <person name="Thongpramul N."/>
            <person name="Pimmason S."/>
            <person name="Yu B."/>
            <person name="Yasawong M."/>
        </authorList>
    </citation>
    <scope>NUCLEOTIDE SEQUENCE [LARGE SCALE GENOMIC DNA]</scope>
    <source>
        <strain evidence="9 10">IM0101</strain>
    </source>
</reference>
<dbReference type="InterPro" id="IPR002502">
    <property type="entry name" value="Amidase_domain"/>
</dbReference>
<comment type="catalytic activity">
    <reaction evidence="1">
        <text>Hydrolyzes the link between N-acetylmuramoyl residues and L-amino acid residues in certain cell-wall glycopeptides.</text>
        <dbReference type="EC" id="3.5.1.28"/>
    </reaction>
</comment>
<protein>
    <recommendedName>
        <fullName evidence="3">N-acetylmuramoyl-L-alanine amidase</fullName>
        <ecNumber evidence="3">3.5.1.28</ecNumber>
    </recommendedName>
    <alternativeName>
        <fullName evidence="7">Autolysin</fullName>
    </alternativeName>
    <alternativeName>
        <fullName evidence="6">Cell wall hydrolase</fullName>
    </alternativeName>
</protein>
<dbReference type="OrthoDB" id="9794294at2"/>
<dbReference type="GO" id="GO:0008745">
    <property type="term" value="F:N-acetylmuramoyl-L-alanine amidase activity"/>
    <property type="evidence" value="ECO:0007669"/>
    <property type="project" value="UniProtKB-EC"/>
</dbReference>
<gene>
    <name evidence="9" type="ORF">D7Z54_14620</name>
</gene>
<dbReference type="PANTHER" id="PTHR30417">
    <property type="entry name" value="N-ACETYLMURAMOYL-L-ALANINE AMIDASE AMID"/>
    <property type="match status" value="1"/>
</dbReference>
<dbReference type="EMBL" id="RBVX01000013">
    <property type="protein sequence ID" value="RSL32680.1"/>
    <property type="molecule type" value="Genomic_DNA"/>
</dbReference>
<dbReference type="GO" id="GO:0009254">
    <property type="term" value="P:peptidoglycan turnover"/>
    <property type="evidence" value="ECO:0007669"/>
    <property type="project" value="TreeGrafter"/>
</dbReference>
<sequence>MMGYEITKNYIQYGNARSGQKLVGPLFITAHDTGNSGSSAHGNRNYFNSQQPSASAHTFIDDNYILEIVPLDEKAWHVIYDIATDNQRYGDDANDAAIGVELCYGGSINFNEAYKRYVWYVAYLCDKYKLNPSKDIVGHSTLDPGRKTDPENALNQNGVSFRQFIRDVERELNGQGIASSTMELLEKGDAGSKVEQLQEDLMKAGEQLPRYGADGDYGSETVEAVKAFQSRHGLKVDGIAGPNTLDKLEEALTEMAEQKPNDSHKEAWEWAQEKGYFNGSNPRKSITREQFATVLKRYDDDTK</sequence>
<dbReference type="InterPro" id="IPR036505">
    <property type="entry name" value="Amidase/PGRP_sf"/>
</dbReference>
<feature type="domain" description="N-acetylmuramoyl-L-alanine amidase" evidence="8">
    <location>
        <begin position="15"/>
        <end position="151"/>
    </location>
</feature>
<name>A0A3R9WSJ8_9BACI</name>
<dbReference type="InterPro" id="IPR036366">
    <property type="entry name" value="PGBDSf"/>
</dbReference>
<dbReference type="Pfam" id="PF01471">
    <property type="entry name" value="PG_binding_1"/>
    <property type="match status" value="1"/>
</dbReference>
<dbReference type="SMART" id="SM00644">
    <property type="entry name" value="Ami_2"/>
    <property type="match status" value="1"/>
</dbReference>
<dbReference type="CDD" id="cd06583">
    <property type="entry name" value="PGRP"/>
    <property type="match status" value="1"/>
</dbReference>
<keyword evidence="10" id="KW-1185">Reference proteome</keyword>
<evidence type="ECO:0000313" key="9">
    <source>
        <dbReference type="EMBL" id="RSL32680.1"/>
    </source>
</evidence>
<accession>A0A3R9WSJ8</accession>
<evidence type="ECO:0000256" key="7">
    <source>
        <dbReference type="ARBA" id="ARBA00032390"/>
    </source>
</evidence>
<dbReference type="InterPro" id="IPR051206">
    <property type="entry name" value="NAMLAA_amidase_2"/>
</dbReference>
<evidence type="ECO:0000256" key="4">
    <source>
        <dbReference type="ARBA" id="ARBA00022801"/>
    </source>
</evidence>
<dbReference type="AlphaFoldDB" id="A0A3R9WSJ8"/>
<proteinExistence type="inferred from homology"/>
<organism evidence="9 10">
    <name type="scientific">Salibacterium salarium</name>
    <dbReference type="NCBI Taxonomy" id="284579"/>
    <lineage>
        <taxon>Bacteria</taxon>
        <taxon>Bacillati</taxon>
        <taxon>Bacillota</taxon>
        <taxon>Bacilli</taxon>
        <taxon>Bacillales</taxon>
        <taxon>Bacillaceae</taxon>
    </lineage>
</organism>
<evidence type="ECO:0000256" key="1">
    <source>
        <dbReference type="ARBA" id="ARBA00001561"/>
    </source>
</evidence>
<dbReference type="Proteomes" id="UP000275076">
    <property type="component" value="Unassembled WGS sequence"/>
</dbReference>
<comment type="caution">
    <text evidence="9">The sequence shown here is derived from an EMBL/GenBank/DDBJ whole genome shotgun (WGS) entry which is preliminary data.</text>
</comment>
<dbReference type="SUPFAM" id="SSF55846">
    <property type="entry name" value="N-acetylmuramoyl-L-alanine amidase-like"/>
    <property type="match status" value="1"/>
</dbReference>